<dbReference type="EMBL" id="JWZT01001982">
    <property type="protein sequence ID" value="KII70738.1"/>
    <property type="molecule type" value="Genomic_DNA"/>
</dbReference>
<dbReference type="EC" id="3.6.5.-" evidence="5"/>
<dbReference type="InterPro" id="IPR027417">
    <property type="entry name" value="P-loop_NTPase"/>
</dbReference>
<keyword evidence="3 5" id="KW-0378">Hydrolase</keyword>
<keyword evidence="2 5" id="KW-0547">Nucleotide-binding</keyword>
<keyword evidence="7" id="KW-1185">Reference proteome</keyword>
<comment type="subunit">
    <text evidence="5">Binds to RNA polymerase II.</text>
</comment>
<evidence type="ECO:0000256" key="1">
    <source>
        <dbReference type="ARBA" id="ARBA00005290"/>
    </source>
</evidence>
<dbReference type="OrthoDB" id="243313at2759"/>
<comment type="similarity">
    <text evidence="1 5">Belongs to the GPN-loop GTPase family.</text>
</comment>
<protein>
    <recommendedName>
        <fullName evidence="5">GPN-loop GTPase</fullName>
        <ecNumber evidence="5">3.6.5.-</ecNumber>
    </recommendedName>
</protein>
<dbReference type="InterPro" id="IPR004130">
    <property type="entry name" value="Gpn"/>
</dbReference>
<accession>A0A0C2JN02</accession>
<dbReference type="Pfam" id="PF03029">
    <property type="entry name" value="ATP_bind_1"/>
    <property type="match status" value="1"/>
</dbReference>
<dbReference type="PANTHER" id="PTHR21231">
    <property type="entry name" value="XPA-BINDING PROTEIN 1-RELATED"/>
    <property type="match status" value="1"/>
</dbReference>
<dbReference type="GO" id="GO:0003924">
    <property type="term" value="F:GTPase activity"/>
    <property type="evidence" value="ECO:0007669"/>
    <property type="project" value="TreeGrafter"/>
</dbReference>
<dbReference type="SUPFAM" id="SSF52540">
    <property type="entry name" value="P-loop containing nucleoside triphosphate hydrolases"/>
    <property type="match status" value="1"/>
</dbReference>
<evidence type="ECO:0000256" key="3">
    <source>
        <dbReference type="ARBA" id="ARBA00022801"/>
    </source>
</evidence>
<name>A0A0C2JN02_THEKT</name>
<dbReference type="Gene3D" id="3.40.50.300">
    <property type="entry name" value="P-loop containing nucleotide triphosphate hydrolases"/>
    <property type="match status" value="1"/>
</dbReference>
<dbReference type="PANTHER" id="PTHR21231:SF8">
    <property type="entry name" value="GPN-LOOP GTPASE 1"/>
    <property type="match status" value="1"/>
</dbReference>
<comment type="function">
    <text evidence="5">Small GTPase required for proper nuclear import of RNA polymerase II (RNAPII). May act at an RNAP assembly step prior to nuclear import.</text>
</comment>
<comment type="subcellular location">
    <subcellularLocation>
        <location evidence="5">Cytoplasm</location>
    </subcellularLocation>
    <subcellularLocation>
        <location evidence="5">Nucleus</location>
    </subcellularLocation>
</comment>
<evidence type="ECO:0000256" key="5">
    <source>
        <dbReference type="RuleBase" id="RU365059"/>
    </source>
</evidence>
<gene>
    <name evidence="6" type="ORF">RF11_08396</name>
</gene>
<dbReference type="GO" id="GO:0005737">
    <property type="term" value="C:cytoplasm"/>
    <property type="evidence" value="ECO:0007669"/>
    <property type="project" value="UniProtKB-SubCell"/>
</dbReference>
<evidence type="ECO:0000313" key="7">
    <source>
        <dbReference type="Proteomes" id="UP000031668"/>
    </source>
</evidence>
<keyword evidence="5" id="KW-0963">Cytoplasm</keyword>
<dbReference type="GO" id="GO:0005634">
    <property type="term" value="C:nucleus"/>
    <property type="evidence" value="ECO:0007669"/>
    <property type="project" value="UniProtKB-SubCell"/>
</dbReference>
<comment type="caution">
    <text evidence="6">The sequence shown here is derived from an EMBL/GenBank/DDBJ whole genome shotgun (WGS) entry which is preliminary data.</text>
</comment>
<sequence>MDFSAMPKKINKVLAESRSTKPIIIVLGMAGSGKTTFVKVLCKYLQSIKKKAIMINLDPAVIETGYTPDFDIRESVKYKDVMRDYKLGPNGAIMTSLNIYCTHLSSLIDKIKNPASDHE</sequence>
<evidence type="ECO:0000256" key="4">
    <source>
        <dbReference type="ARBA" id="ARBA00023134"/>
    </source>
</evidence>
<dbReference type="GO" id="GO:0005525">
    <property type="term" value="F:GTP binding"/>
    <property type="evidence" value="ECO:0007669"/>
    <property type="project" value="UniProtKB-KW"/>
</dbReference>
<proteinExistence type="inferred from homology"/>
<keyword evidence="4 5" id="KW-0342">GTP-binding</keyword>
<evidence type="ECO:0000256" key="2">
    <source>
        <dbReference type="ARBA" id="ARBA00022741"/>
    </source>
</evidence>
<reference evidence="6 7" key="1">
    <citation type="journal article" date="2014" name="Genome Biol. Evol.">
        <title>The genome of the myxosporean Thelohanellus kitauei shows adaptations to nutrient acquisition within its fish host.</title>
        <authorList>
            <person name="Yang Y."/>
            <person name="Xiong J."/>
            <person name="Zhou Z."/>
            <person name="Huo F."/>
            <person name="Miao W."/>
            <person name="Ran C."/>
            <person name="Liu Y."/>
            <person name="Zhang J."/>
            <person name="Feng J."/>
            <person name="Wang M."/>
            <person name="Wang M."/>
            <person name="Wang L."/>
            <person name="Yao B."/>
        </authorList>
    </citation>
    <scope>NUCLEOTIDE SEQUENCE [LARGE SCALE GENOMIC DNA]</scope>
    <source>
        <strain evidence="6">Wuqing</strain>
    </source>
</reference>
<dbReference type="AlphaFoldDB" id="A0A0C2JN02"/>
<evidence type="ECO:0000313" key="6">
    <source>
        <dbReference type="EMBL" id="KII70738.1"/>
    </source>
</evidence>
<organism evidence="6 7">
    <name type="scientific">Thelohanellus kitauei</name>
    <name type="common">Myxosporean</name>
    <dbReference type="NCBI Taxonomy" id="669202"/>
    <lineage>
        <taxon>Eukaryota</taxon>
        <taxon>Metazoa</taxon>
        <taxon>Cnidaria</taxon>
        <taxon>Myxozoa</taxon>
        <taxon>Myxosporea</taxon>
        <taxon>Bivalvulida</taxon>
        <taxon>Platysporina</taxon>
        <taxon>Myxobolidae</taxon>
        <taxon>Thelohanellus</taxon>
    </lineage>
</organism>
<dbReference type="Proteomes" id="UP000031668">
    <property type="component" value="Unassembled WGS sequence"/>
</dbReference>